<evidence type="ECO:0000256" key="1">
    <source>
        <dbReference type="SAM" id="MobiDB-lite"/>
    </source>
</evidence>
<sequence length="106" mass="11937">MHDTNGDLLQNATQDPGSEPSQASGDGFRGCNKLTWITYAKFLQQMNGACHFDSSVRARGDRAAIRLPGYSRLADLLRKRVSSPAKRGSRYETNCRYEITVTNRRR</sequence>
<accession>L7CF30</accession>
<feature type="region of interest" description="Disordered" evidence="1">
    <location>
        <begin position="1"/>
        <end position="26"/>
    </location>
</feature>
<protein>
    <submittedName>
        <fullName evidence="2">Uncharacterized protein</fullName>
    </submittedName>
</protein>
<dbReference type="PATRIC" id="fig|993516.3.peg.3684"/>
<reference evidence="2 3" key="1">
    <citation type="journal article" date="2013" name="Mar. Genomics">
        <title>Expression of sulfatases in Rhodopirellula baltica and the diversity of sulfatases in the genus Rhodopirellula.</title>
        <authorList>
            <person name="Wegner C.E."/>
            <person name="Richter-Heitmann T."/>
            <person name="Klindworth A."/>
            <person name="Klockow C."/>
            <person name="Richter M."/>
            <person name="Achstetter T."/>
            <person name="Glockner F.O."/>
            <person name="Harder J."/>
        </authorList>
    </citation>
    <scope>NUCLEOTIDE SEQUENCE [LARGE SCALE GENOMIC DNA]</scope>
    <source>
        <strain evidence="2 3">SWK14</strain>
    </source>
</reference>
<dbReference type="Proteomes" id="UP000010959">
    <property type="component" value="Unassembled WGS sequence"/>
</dbReference>
<evidence type="ECO:0000313" key="3">
    <source>
        <dbReference type="Proteomes" id="UP000010959"/>
    </source>
</evidence>
<evidence type="ECO:0000313" key="2">
    <source>
        <dbReference type="EMBL" id="ELP32618.1"/>
    </source>
</evidence>
<dbReference type="AlphaFoldDB" id="L7CF30"/>
<comment type="caution">
    <text evidence="2">The sequence shown here is derived from an EMBL/GenBank/DDBJ whole genome shotgun (WGS) entry which is preliminary data.</text>
</comment>
<gene>
    <name evidence="2" type="ORF">RBSWK_03454</name>
</gene>
<feature type="compositionally biased region" description="Polar residues" evidence="1">
    <location>
        <begin position="7"/>
        <end position="24"/>
    </location>
</feature>
<name>L7CF30_RHOBT</name>
<dbReference type="EMBL" id="AMWG01000098">
    <property type="protein sequence ID" value="ELP32618.1"/>
    <property type="molecule type" value="Genomic_DNA"/>
</dbReference>
<proteinExistence type="predicted"/>
<organism evidence="2 3">
    <name type="scientific">Rhodopirellula baltica SWK14</name>
    <dbReference type="NCBI Taxonomy" id="993516"/>
    <lineage>
        <taxon>Bacteria</taxon>
        <taxon>Pseudomonadati</taxon>
        <taxon>Planctomycetota</taxon>
        <taxon>Planctomycetia</taxon>
        <taxon>Pirellulales</taxon>
        <taxon>Pirellulaceae</taxon>
        <taxon>Rhodopirellula</taxon>
    </lineage>
</organism>